<dbReference type="HAMAP" id="MF_00386">
    <property type="entry name" value="UPF0161_YidD"/>
    <property type="match status" value="1"/>
</dbReference>
<evidence type="ECO:0000313" key="4">
    <source>
        <dbReference type="Proteomes" id="UP000029614"/>
    </source>
</evidence>
<sequence length="91" mass="10253">MKSLNDMKGNWVKKIIHLCSYSLSILLCIPIVFYQHFISPFTPPSCRFTPSCSVYAKQAIMKHGPIKGLALAIWRILRCNPWGGSGYDPVP</sequence>
<keyword evidence="1 2" id="KW-0472">Membrane</keyword>
<evidence type="ECO:0000313" key="3">
    <source>
        <dbReference type="EMBL" id="KGF51950.1"/>
    </source>
</evidence>
<comment type="caution">
    <text evidence="3">The sequence shown here is derived from an EMBL/GenBank/DDBJ whole genome shotgun (WGS) entry which is preliminary data.</text>
</comment>
<dbReference type="GO" id="GO:0005886">
    <property type="term" value="C:plasma membrane"/>
    <property type="evidence" value="ECO:0007669"/>
    <property type="project" value="UniProtKB-SubCell"/>
</dbReference>
<keyword evidence="2" id="KW-1133">Transmembrane helix</keyword>
<dbReference type="Proteomes" id="UP000029614">
    <property type="component" value="Unassembled WGS sequence"/>
</dbReference>
<keyword evidence="1" id="KW-1003">Cell membrane</keyword>
<gene>
    <name evidence="3" type="ORF">HMPREF9302_05410</name>
</gene>
<dbReference type="PANTHER" id="PTHR33383">
    <property type="entry name" value="MEMBRANE PROTEIN INSERTION EFFICIENCY FACTOR-RELATED"/>
    <property type="match status" value="1"/>
</dbReference>
<accession>A0A096AYQ1</accession>
<comment type="subcellular location">
    <subcellularLocation>
        <location evidence="1">Cell membrane</location>
        <topology evidence="1">Peripheral membrane protein</topology>
        <orientation evidence="1">Cytoplasmic side</orientation>
    </subcellularLocation>
</comment>
<evidence type="ECO:0000256" key="1">
    <source>
        <dbReference type="HAMAP-Rule" id="MF_00386"/>
    </source>
</evidence>
<organism evidence="3 4">
    <name type="scientific">Prevotella amnii DNF00058</name>
    <dbReference type="NCBI Taxonomy" id="1401066"/>
    <lineage>
        <taxon>Bacteria</taxon>
        <taxon>Pseudomonadati</taxon>
        <taxon>Bacteroidota</taxon>
        <taxon>Bacteroidia</taxon>
        <taxon>Bacteroidales</taxon>
        <taxon>Prevotellaceae</taxon>
        <taxon>Prevotella</taxon>
    </lineage>
</organism>
<dbReference type="AlphaFoldDB" id="A0A096AYQ1"/>
<dbReference type="EMBL" id="JRNU01000020">
    <property type="protein sequence ID" value="KGF51950.1"/>
    <property type="molecule type" value="Genomic_DNA"/>
</dbReference>
<dbReference type="Pfam" id="PF01809">
    <property type="entry name" value="YidD"/>
    <property type="match status" value="1"/>
</dbReference>
<dbReference type="OrthoDB" id="9801753at2"/>
<evidence type="ECO:0000256" key="2">
    <source>
        <dbReference type="SAM" id="Phobius"/>
    </source>
</evidence>
<proteinExistence type="inferred from homology"/>
<keyword evidence="2" id="KW-0812">Transmembrane</keyword>
<dbReference type="SMART" id="SM01234">
    <property type="entry name" value="Haemolytic"/>
    <property type="match status" value="1"/>
</dbReference>
<reference evidence="3 4" key="1">
    <citation type="submission" date="2014-07" db="EMBL/GenBank/DDBJ databases">
        <authorList>
            <person name="McCorrison J."/>
            <person name="Sanka R."/>
            <person name="Torralba M."/>
            <person name="Gillis M."/>
            <person name="Haft D.H."/>
            <person name="Methe B."/>
            <person name="Sutton G."/>
            <person name="Nelson K.E."/>
        </authorList>
    </citation>
    <scope>NUCLEOTIDE SEQUENCE [LARGE SCALE GENOMIC DNA]</scope>
    <source>
        <strain evidence="3 4">DNF00058</strain>
    </source>
</reference>
<dbReference type="RefSeq" id="WP_008447297.1">
    <property type="nucleotide sequence ID" value="NZ_JRNU01000020.1"/>
</dbReference>
<dbReference type="InterPro" id="IPR002696">
    <property type="entry name" value="Membr_insert_effic_factor_YidD"/>
</dbReference>
<comment type="function">
    <text evidence="1">Could be involved in insertion of integral membrane proteins into the membrane.</text>
</comment>
<comment type="similarity">
    <text evidence="1">Belongs to the UPF0161 family.</text>
</comment>
<dbReference type="PANTHER" id="PTHR33383:SF1">
    <property type="entry name" value="MEMBRANE PROTEIN INSERTION EFFICIENCY FACTOR-RELATED"/>
    <property type="match status" value="1"/>
</dbReference>
<feature type="transmembrane region" description="Helical" evidence="2">
    <location>
        <begin position="15"/>
        <end position="37"/>
    </location>
</feature>
<name>A0A096AYQ1_9BACT</name>
<dbReference type="NCBIfam" id="TIGR00278">
    <property type="entry name" value="membrane protein insertion efficiency factor YidD"/>
    <property type="match status" value="1"/>
</dbReference>
<protein>
    <recommendedName>
        <fullName evidence="1">Putative membrane protein insertion efficiency factor</fullName>
    </recommendedName>
</protein>
<keyword evidence="4" id="KW-1185">Reference proteome</keyword>